<evidence type="ECO:0000256" key="2">
    <source>
        <dbReference type="RuleBase" id="RU004021"/>
    </source>
</evidence>
<keyword evidence="1 2" id="KW-0535">Nitrogen fixation</keyword>
<dbReference type="Proteomes" id="UP000030700">
    <property type="component" value="Unassembled WGS sequence"/>
</dbReference>
<accession>A0A081BPX6</accession>
<organism evidence="4">
    <name type="scientific">Candidatus Moduliflexus flocculans</name>
    <dbReference type="NCBI Taxonomy" id="1499966"/>
    <lineage>
        <taxon>Bacteria</taxon>
        <taxon>Candidatus Moduliflexota</taxon>
        <taxon>Candidatus Moduliflexia</taxon>
        <taxon>Candidatus Moduliflexales</taxon>
        <taxon>Candidatus Moduliflexaceae</taxon>
    </lineage>
</organism>
<evidence type="ECO:0000313" key="4">
    <source>
        <dbReference type="EMBL" id="GAK52442.1"/>
    </source>
</evidence>
<dbReference type="InterPro" id="IPR050152">
    <property type="entry name" value="ChlB/BchB/BchZ"/>
</dbReference>
<gene>
    <name evidence="4" type="ORF">U14_03693</name>
</gene>
<dbReference type="HOGENOM" id="CLU_025876_2_0_0"/>
<dbReference type="InterPro" id="IPR000510">
    <property type="entry name" value="Nase/OxRdtase_comp1"/>
</dbReference>
<dbReference type="Gene3D" id="3.40.50.1980">
    <property type="entry name" value="Nitrogenase molybdenum iron protein domain"/>
    <property type="match status" value="3"/>
</dbReference>
<feature type="domain" description="Nitrogenase/oxidoreductase component 1" evidence="3">
    <location>
        <begin position="24"/>
        <end position="424"/>
    </location>
</feature>
<protein>
    <submittedName>
        <fullName evidence="4">Nitrogenase molybdenum-iron protein beta chain</fullName>
    </submittedName>
</protein>
<dbReference type="InterPro" id="IPR000318">
    <property type="entry name" value="Nase_comp1_CS"/>
</dbReference>
<keyword evidence="5" id="KW-1185">Reference proteome</keyword>
<dbReference type="AlphaFoldDB" id="A0A081BPX6"/>
<proteinExistence type="inferred from homology"/>
<dbReference type="PROSITE" id="PS00699">
    <property type="entry name" value="NITROGENASE_1_1"/>
    <property type="match status" value="1"/>
</dbReference>
<evidence type="ECO:0000259" key="3">
    <source>
        <dbReference type="Pfam" id="PF00148"/>
    </source>
</evidence>
<dbReference type="EMBL" id="DF820458">
    <property type="protein sequence ID" value="GAK52442.1"/>
    <property type="molecule type" value="Genomic_DNA"/>
</dbReference>
<reference evidence="4" key="1">
    <citation type="journal article" date="2015" name="PeerJ">
        <title>First genomic representation of candidate bacterial phylum KSB3 points to enhanced environmental sensing as a trigger of wastewater bulking.</title>
        <authorList>
            <person name="Sekiguchi Y."/>
            <person name="Ohashi A."/>
            <person name="Parks D.H."/>
            <person name="Yamauchi T."/>
            <person name="Tyson G.W."/>
            <person name="Hugenholtz P."/>
        </authorList>
    </citation>
    <scope>NUCLEOTIDE SEQUENCE [LARGE SCALE GENOMIC DNA]</scope>
</reference>
<sequence length="432" mass="47168">MLLRHTTAEVAERSALTINPAKTCQPVGAMYAALGIHNCLPHSHGSQGCCAYHRSMLTRHYKEPIMAATSSFTEGASVFGGQANLLQALETMFSVYNPDIVAVHTTCLSETIGDDIPQITAKAIDEGKIPKGKYVIHANTPSYVGSHVTGFSNMTKAMVDYLAESNGKKSKRVNVIPGYVEPSDMAEMRRILVEMGIDGIMFPDTSNVLNTPLTGKFNMYPKGGTTIEQLKMSGSSLGTLALGRLASAPAARALDTKCGVPCEIMDIPIGLLATDRFVDTLRKIAGVAVPESLNFERGQLVDIISDMHQYLYGKKVALVGDPDQLTALTEFLVSMDMMPIYVVTGTPGKKFERKIKELTKDVPHEVKVKAEGDMFLLHQWIKNESVDLLIGNTYCKYIAKDEDIPLVRFGFPILDRVGHSYFPTAIRARSAC</sequence>
<dbReference type="Pfam" id="PF00148">
    <property type="entry name" value="Oxidored_nitro"/>
    <property type="match status" value="1"/>
</dbReference>
<dbReference type="Gene3D" id="1.20.89.10">
    <property type="entry name" value="Nitrogenase Molybdenum-iron Protein, subunit B, domain 4"/>
    <property type="match status" value="1"/>
</dbReference>
<evidence type="ECO:0000256" key="1">
    <source>
        <dbReference type="ARBA" id="ARBA00023231"/>
    </source>
</evidence>
<dbReference type="SUPFAM" id="SSF53807">
    <property type="entry name" value="Helical backbone' metal receptor"/>
    <property type="match status" value="1"/>
</dbReference>
<evidence type="ECO:0000313" key="5">
    <source>
        <dbReference type="Proteomes" id="UP000030700"/>
    </source>
</evidence>
<dbReference type="GO" id="GO:0016163">
    <property type="term" value="F:nitrogenase activity"/>
    <property type="evidence" value="ECO:0007669"/>
    <property type="project" value="InterPro"/>
</dbReference>
<comment type="similarity">
    <text evidence="2">Belongs to the NifD/NifK/NifE/NifN family.</text>
</comment>
<name>A0A081BPX6_9BACT</name>
<dbReference type="PANTHER" id="PTHR33712:SF7">
    <property type="entry name" value="LIGHT-INDEPENDENT PROTOCHLOROPHYLLIDE REDUCTASE SUBUNIT B"/>
    <property type="match status" value="1"/>
</dbReference>
<dbReference type="STRING" id="1499966.U14_03693"/>
<dbReference type="PANTHER" id="PTHR33712">
    <property type="entry name" value="LIGHT-INDEPENDENT PROTOCHLOROPHYLLIDE REDUCTASE SUBUNIT B"/>
    <property type="match status" value="1"/>
</dbReference>